<evidence type="ECO:0000256" key="2">
    <source>
        <dbReference type="ARBA" id="ARBA00009388"/>
    </source>
</evidence>
<proteinExistence type="inferred from homology"/>
<dbReference type="CDD" id="cd09597">
    <property type="entry name" value="M4_TLP"/>
    <property type="match status" value="1"/>
</dbReference>
<dbReference type="InterPro" id="IPR050728">
    <property type="entry name" value="Zinc_Metalloprotease_M4"/>
</dbReference>
<dbReference type="InterPro" id="IPR023612">
    <property type="entry name" value="Peptidase_M4"/>
</dbReference>
<keyword evidence="5 12" id="KW-0732">Signal</keyword>
<evidence type="ECO:0000256" key="10">
    <source>
        <dbReference type="PIRSR" id="PIRSR623612-1"/>
    </source>
</evidence>
<feature type="region of interest" description="Disordered" evidence="11">
    <location>
        <begin position="503"/>
        <end position="531"/>
    </location>
</feature>
<evidence type="ECO:0000259" key="17">
    <source>
        <dbReference type="Pfam" id="PF07504"/>
    </source>
</evidence>
<evidence type="ECO:0000256" key="9">
    <source>
        <dbReference type="ARBA" id="ARBA00023145"/>
    </source>
</evidence>
<keyword evidence="6" id="KW-0378">Hydrolase</keyword>
<evidence type="ECO:0000256" key="4">
    <source>
        <dbReference type="ARBA" id="ARBA00022723"/>
    </source>
</evidence>
<dbReference type="InterPro" id="IPR027268">
    <property type="entry name" value="Peptidase_M4/M1_CTD_sf"/>
</dbReference>
<dbReference type="GO" id="GO:0046872">
    <property type="term" value="F:metal ion binding"/>
    <property type="evidence" value="ECO:0007669"/>
    <property type="project" value="UniProtKB-KW"/>
</dbReference>
<evidence type="ECO:0000313" key="18">
    <source>
        <dbReference type="EMBL" id="AXR04505.1"/>
    </source>
</evidence>
<dbReference type="GO" id="GO:0006508">
    <property type="term" value="P:proteolysis"/>
    <property type="evidence" value="ECO:0007669"/>
    <property type="project" value="UniProtKB-KW"/>
</dbReference>
<dbReference type="Gene3D" id="2.60.120.380">
    <property type="match status" value="2"/>
</dbReference>
<dbReference type="GO" id="GO:0004222">
    <property type="term" value="F:metalloendopeptidase activity"/>
    <property type="evidence" value="ECO:0007669"/>
    <property type="project" value="InterPro"/>
</dbReference>
<comment type="similarity">
    <text evidence="2">Belongs to the peptidase M4 family.</text>
</comment>
<feature type="domain" description="Peptidase M4 C-terminal" evidence="14">
    <location>
        <begin position="355"/>
        <end position="499"/>
    </location>
</feature>
<evidence type="ECO:0000256" key="5">
    <source>
        <dbReference type="ARBA" id="ARBA00022729"/>
    </source>
</evidence>
<evidence type="ECO:0000259" key="14">
    <source>
        <dbReference type="Pfam" id="PF02868"/>
    </source>
</evidence>
<keyword evidence="4" id="KW-0479">Metal-binding</keyword>
<feature type="signal peptide" evidence="12">
    <location>
        <begin position="1"/>
        <end position="23"/>
    </location>
</feature>
<dbReference type="Pfam" id="PF07504">
    <property type="entry name" value="FTP"/>
    <property type="match status" value="1"/>
</dbReference>
<feature type="active site" evidence="10">
    <location>
        <position position="345"/>
    </location>
</feature>
<dbReference type="Pfam" id="PF02868">
    <property type="entry name" value="Peptidase_M4_C"/>
    <property type="match status" value="1"/>
</dbReference>
<evidence type="ECO:0000256" key="12">
    <source>
        <dbReference type="SAM" id="SignalP"/>
    </source>
</evidence>
<evidence type="ECO:0000256" key="11">
    <source>
        <dbReference type="SAM" id="MobiDB-lite"/>
    </source>
</evidence>
<dbReference type="SUPFAM" id="SSF55486">
    <property type="entry name" value="Metalloproteases ('zincins'), catalytic domain"/>
    <property type="match status" value="1"/>
</dbReference>
<accession>A0AAD0W5F2</accession>
<feature type="active site" description="Proton donor" evidence="10">
    <location>
        <position position="427"/>
    </location>
</feature>
<dbReference type="Pfam" id="PF04151">
    <property type="entry name" value="PPC"/>
    <property type="match status" value="2"/>
</dbReference>
<protein>
    <submittedName>
        <fullName evidence="18">Peptidase</fullName>
    </submittedName>
</protein>
<evidence type="ECO:0000259" key="16">
    <source>
        <dbReference type="Pfam" id="PF04151"/>
    </source>
</evidence>
<evidence type="ECO:0000256" key="1">
    <source>
        <dbReference type="ARBA" id="ARBA00001947"/>
    </source>
</evidence>
<dbReference type="InterPro" id="IPR001570">
    <property type="entry name" value="Peptidase_M4_C_domain"/>
</dbReference>
<comment type="cofactor">
    <cofactor evidence="1">
        <name>Zn(2+)</name>
        <dbReference type="ChEBI" id="CHEBI:29105"/>
    </cofactor>
</comment>
<dbReference type="PRINTS" id="PR00730">
    <property type="entry name" value="THERMOLYSIN"/>
</dbReference>
<dbReference type="Gene3D" id="3.10.450.490">
    <property type="match status" value="1"/>
</dbReference>
<dbReference type="Gene3D" id="1.10.390.10">
    <property type="entry name" value="Neutral Protease Domain 2"/>
    <property type="match status" value="1"/>
</dbReference>
<dbReference type="PANTHER" id="PTHR33794:SF1">
    <property type="entry name" value="BACILLOLYSIN"/>
    <property type="match status" value="1"/>
</dbReference>
<feature type="domain" description="Peptidase C-terminal archaeal/bacterial" evidence="16">
    <location>
        <begin position="541"/>
        <end position="607"/>
    </location>
</feature>
<sequence>MKLSTVTMATACAIAFTSLSAQAATKQYLNQQADINTMLKSASQTVLSTQPEVLIGLENASQLKELKSFNSKKGEVTKRFQQMYQGLPVIGDSVILTFDDAGALKKAHGAAVYNIAADIGSVKPKLNAKMAMHQFEKQSLSAGKKLKKHNEKSRLAIWLDGNSTARLVYEITFVTYGDEPKRPYLIIDANTGEVLESFNNLQHANATGPGGNQKTGRYQYGTDYGHLDVAQSGNTCTMTNTNVKTINLNHGSSGSTAHSFTCPENTVKEINGAYSPLNDAHYFGNVVFNMYNDWLGTAPLSFQLKMRVHYSNNYENAFWDGSAMTFGDGANTFYPLVSLDVSAHEVSHGFTEQNSGLVYRYKSGGLNEAFSDMAGEAAEFFMKGSNDWLVGRDIFKGSGALRYMNDPTQDGRSIDHQSNYTSSMDVHHTSGVFNKAFYNLATTAGWDTKKAFIVMAKANQMYWTANTDWDLAGNGVMDAACDLGYEPGDVQAALAAVGVNSSLSSGSSCDTNPPPPPGGDEELTNGQPRTGISGAAKEQMFFTLDVPADATSLNFTTSGGSGDADLYVKYGSRPTLNTYDCNSTTSTSNESCDISNIQAGKYYVMVEAWNQISGVTLTGTYSSTGGTQPIDRTESNISVASGSWARFTQDLNANYSNLEVSISGGSGDADLYVNFGSQSTTSSYQCRPFKNGNNETCTIANPQQGTWHVDLRGYSAASGVTLNIKAN</sequence>
<evidence type="ECO:0000313" key="19">
    <source>
        <dbReference type="Proteomes" id="UP000258102"/>
    </source>
</evidence>
<feature type="domain" description="Peptidase C-terminal archaeal/bacterial" evidence="16">
    <location>
        <begin position="651"/>
        <end position="712"/>
    </location>
</feature>
<evidence type="ECO:0000256" key="6">
    <source>
        <dbReference type="ARBA" id="ARBA00022801"/>
    </source>
</evidence>
<gene>
    <name evidence="18" type="ORF">D0511_21635</name>
</gene>
<dbReference type="InterPro" id="IPR025711">
    <property type="entry name" value="PepSY"/>
</dbReference>
<keyword evidence="7" id="KW-0862">Zinc</keyword>
<dbReference type="InterPro" id="IPR013856">
    <property type="entry name" value="Peptidase_M4_domain"/>
</dbReference>
<dbReference type="AlphaFoldDB" id="A0AAD0W5F2"/>
<dbReference type="Gene3D" id="3.10.170.10">
    <property type="match status" value="1"/>
</dbReference>
<name>A0AAD0W5F2_PSEO7</name>
<evidence type="ECO:0000259" key="15">
    <source>
        <dbReference type="Pfam" id="PF03413"/>
    </source>
</evidence>
<feature type="domain" description="PepSY" evidence="15">
    <location>
        <begin position="159"/>
        <end position="197"/>
    </location>
</feature>
<feature type="domain" description="FTP" evidence="17">
    <location>
        <begin position="62"/>
        <end position="110"/>
    </location>
</feature>
<keyword evidence="8" id="KW-0482">Metalloprotease</keyword>
<evidence type="ECO:0000256" key="8">
    <source>
        <dbReference type="ARBA" id="ARBA00023049"/>
    </source>
</evidence>
<keyword evidence="3" id="KW-0645">Protease</keyword>
<dbReference type="Gene3D" id="3.10.450.40">
    <property type="match status" value="1"/>
</dbReference>
<evidence type="ECO:0000259" key="13">
    <source>
        <dbReference type="Pfam" id="PF01447"/>
    </source>
</evidence>
<dbReference type="RefSeq" id="WP_088532483.1">
    <property type="nucleotide sequence ID" value="NZ_CP021647.1"/>
</dbReference>
<keyword evidence="9" id="KW-0865">Zymogen</keyword>
<organism evidence="18 19">
    <name type="scientific">Pseudoalteromonas piscicida</name>
    <dbReference type="NCBI Taxonomy" id="43662"/>
    <lineage>
        <taxon>Bacteria</taxon>
        <taxon>Pseudomonadati</taxon>
        <taxon>Pseudomonadota</taxon>
        <taxon>Gammaproteobacteria</taxon>
        <taxon>Alteromonadales</taxon>
        <taxon>Pseudoalteromonadaceae</taxon>
        <taxon>Pseudoalteromonas</taxon>
    </lineage>
</organism>
<reference evidence="18 19" key="1">
    <citation type="submission" date="2018-08" db="EMBL/GenBank/DDBJ databases">
        <title>Whole Genome Sequences of Two Pseudoalteromonas piscicida Strains, DE1-A and DE2-A, which Exhibit Strong Antibacterial Activity against Vibrio vulnificus.</title>
        <authorList>
            <person name="Richards G.P."/>
            <person name="Needleman D.S."/>
            <person name="Watson M.A."/>
            <person name="Polson S.W."/>
        </authorList>
    </citation>
    <scope>NUCLEOTIDE SEQUENCE [LARGE SCALE GENOMIC DNA]</scope>
    <source>
        <strain evidence="18 19">DE2-A</strain>
    </source>
</reference>
<dbReference type="InterPro" id="IPR011096">
    <property type="entry name" value="FTP_domain"/>
</dbReference>
<dbReference type="Pfam" id="PF03413">
    <property type="entry name" value="PepSY"/>
    <property type="match status" value="1"/>
</dbReference>
<feature type="domain" description="Peptidase M4" evidence="13">
    <location>
        <begin position="214"/>
        <end position="352"/>
    </location>
</feature>
<dbReference type="PANTHER" id="PTHR33794">
    <property type="entry name" value="BACILLOLYSIN"/>
    <property type="match status" value="1"/>
</dbReference>
<dbReference type="EMBL" id="CP031762">
    <property type="protein sequence ID" value="AXR04505.1"/>
    <property type="molecule type" value="Genomic_DNA"/>
</dbReference>
<dbReference type="InterPro" id="IPR007280">
    <property type="entry name" value="Peptidase_C_arc/bac"/>
</dbReference>
<dbReference type="KEGG" id="ppis:B1L02_19675"/>
<evidence type="ECO:0000256" key="7">
    <source>
        <dbReference type="ARBA" id="ARBA00022833"/>
    </source>
</evidence>
<evidence type="ECO:0000256" key="3">
    <source>
        <dbReference type="ARBA" id="ARBA00022670"/>
    </source>
</evidence>
<feature type="chain" id="PRO_5042213245" evidence="12">
    <location>
        <begin position="24"/>
        <end position="727"/>
    </location>
</feature>
<dbReference type="Pfam" id="PF01447">
    <property type="entry name" value="Peptidase_M4"/>
    <property type="match status" value="1"/>
</dbReference>
<dbReference type="Proteomes" id="UP000258102">
    <property type="component" value="Chromosome 2"/>
</dbReference>